<dbReference type="Proteomes" id="UP000030152">
    <property type="component" value="Unassembled WGS sequence"/>
</dbReference>
<reference evidence="1 2" key="1">
    <citation type="submission" date="2013-09" db="EMBL/GenBank/DDBJ databases">
        <authorList>
            <person name="Zeng Z."/>
            <person name="Chen C."/>
        </authorList>
    </citation>
    <scope>NUCLEOTIDE SEQUENCE [LARGE SCALE GENOMIC DNA]</scope>
    <source>
        <strain evidence="1 2">WB 3.3-2</strain>
    </source>
</reference>
<evidence type="ECO:0000313" key="2">
    <source>
        <dbReference type="Proteomes" id="UP000030152"/>
    </source>
</evidence>
<name>A0A0A2M452_9FLAO</name>
<evidence type="ECO:0000313" key="1">
    <source>
        <dbReference type="EMBL" id="KGO86391.1"/>
    </source>
</evidence>
<gene>
    <name evidence="1" type="ORF">Q765_10945</name>
</gene>
<dbReference type="EMBL" id="JRLX01000010">
    <property type="protein sequence ID" value="KGO86391.1"/>
    <property type="molecule type" value="Genomic_DNA"/>
</dbReference>
<sequence>MQRMIKNTGTAVPFRMKRSGIEESQIRFLLRRNGKTDAETHLMRLQKWVMKEKNKKDKNERIN</sequence>
<comment type="caution">
    <text evidence="1">The sequence shown here is derived from an EMBL/GenBank/DDBJ whole genome shotgun (WGS) entry which is preliminary data.</text>
</comment>
<accession>A0A0A2M452</accession>
<protein>
    <submittedName>
        <fullName evidence="1">Uncharacterized protein</fullName>
    </submittedName>
</protein>
<dbReference type="AlphaFoldDB" id="A0A0A2M452"/>
<keyword evidence="2" id="KW-1185">Reference proteome</keyword>
<proteinExistence type="predicted"/>
<organism evidence="1 2">
    <name type="scientific">Flavobacterium rivuli WB 3.3-2 = DSM 21788</name>
    <dbReference type="NCBI Taxonomy" id="1121895"/>
    <lineage>
        <taxon>Bacteria</taxon>
        <taxon>Pseudomonadati</taxon>
        <taxon>Bacteroidota</taxon>
        <taxon>Flavobacteriia</taxon>
        <taxon>Flavobacteriales</taxon>
        <taxon>Flavobacteriaceae</taxon>
        <taxon>Flavobacterium</taxon>
    </lineage>
</organism>